<protein>
    <recommendedName>
        <fullName evidence="2">cysteine-S-conjugate beta-lyase</fullName>
        <ecNumber evidence="2">4.4.1.13</ecNumber>
    </recommendedName>
</protein>
<accession>A0A843ADP3</accession>
<dbReference type="SUPFAM" id="SSF53383">
    <property type="entry name" value="PLP-dependent transferases"/>
    <property type="match status" value="1"/>
</dbReference>
<dbReference type="Gene3D" id="3.90.1150.10">
    <property type="entry name" value="Aspartate Aminotransferase, domain 1"/>
    <property type="match status" value="1"/>
</dbReference>
<dbReference type="GO" id="GO:0008483">
    <property type="term" value="F:transaminase activity"/>
    <property type="evidence" value="ECO:0007669"/>
    <property type="project" value="UniProtKB-KW"/>
</dbReference>
<dbReference type="Gene3D" id="3.40.640.10">
    <property type="entry name" value="Type I PLP-dependent aspartate aminotransferase-like (Major domain)"/>
    <property type="match status" value="1"/>
</dbReference>
<dbReference type="InterPro" id="IPR051798">
    <property type="entry name" value="Class-II_PLP-Dep_Aminotrans"/>
</dbReference>
<dbReference type="InterPro" id="IPR015421">
    <property type="entry name" value="PyrdxlP-dep_Trfase_major"/>
</dbReference>
<evidence type="ECO:0000256" key="3">
    <source>
        <dbReference type="ARBA" id="ARBA00022898"/>
    </source>
</evidence>
<dbReference type="NCBIfam" id="TIGR04350">
    <property type="entry name" value="C_S_lyase_PatB"/>
    <property type="match status" value="1"/>
</dbReference>
<dbReference type="InterPro" id="IPR015422">
    <property type="entry name" value="PyrdxlP-dep_Trfase_small"/>
</dbReference>
<evidence type="ECO:0000256" key="1">
    <source>
        <dbReference type="ARBA" id="ARBA00001933"/>
    </source>
</evidence>
<dbReference type="InterPro" id="IPR015424">
    <property type="entry name" value="PyrdxlP-dep_Trfase"/>
</dbReference>
<proteinExistence type="inferred from homology"/>
<feature type="domain" description="Aminotransferase class I/classII large" evidence="6">
    <location>
        <begin position="36"/>
        <end position="382"/>
    </location>
</feature>
<evidence type="ECO:0000256" key="2">
    <source>
        <dbReference type="ARBA" id="ARBA00012224"/>
    </source>
</evidence>
<dbReference type="CDD" id="cd00609">
    <property type="entry name" value="AAT_like"/>
    <property type="match status" value="1"/>
</dbReference>
<evidence type="ECO:0000256" key="5">
    <source>
        <dbReference type="ARBA" id="ARBA00037974"/>
    </source>
</evidence>
<dbReference type="EC" id="4.4.1.13" evidence="2"/>
<comment type="caution">
    <text evidence="7">The sequence shown here is derived from an EMBL/GenBank/DDBJ whole genome shotgun (WGS) entry which is preliminary data.</text>
</comment>
<dbReference type="OMA" id="HIRINIG"/>
<comment type="cofactor">
    <cofactor evidence="1">
        <name>pyridoxal 5'-phosphate</name>
        <dbReference type="ChEBI" id="CHEBI:597326"/>
    </cofactor>
</comment>
<dbReference type="GeneID" id="12449759"/>
<dbReference type="PANTHER" id="PTHR43525">
    <property type="entry name" value="PROTEIN MALY"/>
    <property type="match status" value="1"/>
</dbReference>
<evidence type="ECO:0000256" key="4">
    <source>
        <dbReference type="ARBA" id="ARBA00023239"/>
    </source>
</evidence>
<dbReference type="Proteomes" id="UP000652307">
    <property type="component" value="Unassembled WGS sequence"/>
</dbReference>
<gene>
    <name evidence="7" type="ORF">IOK49_04060</name>
</gene>
<name>A0A843ADP3_9CREN</name>
<dbReference type="AlphaFoldDB" id="A0A843ADP3"/>
<dbReference type="PANTHER" id="PTHR43525:SF1">
    <property type="entry name" value="PROTEIN MALY"/>
    <property type="match status" value="1"/>
</dbReference>
<evidence type="ECO:0000259" key="6">
    <source>
        <dbReference type="Pfam" id="PF00155"/>
    </source>
</evidence>
<dbReference type="GO" id="GO:0030170">
    <property type="term" value="F:pyridoxal phosphate binding"/>
    <property type="evidence" value="ECO:0007669"/>
    <property type="project" value="InterPro"/>
</dbReference>
<keyword evidence="7" id="KW-0808">Transferase</keyword>
<dbReference type="EMBL" id="JADEZV010000002">
    <property type="protein sequence ID" value="MBE9391247.1"/>
    <property type="molecule type" value="Genomic_DNA"/>
</dbReference>
<dbReference type="Pfam" id="PF00155">
    <property type="entry name" value="Aminotran_1_2"/>
    <property type="match status" value="1"/>
</dbReference>
<keyword evidence="4" id="KW-0456">Lyase</keyword>
<dbReference type="InterPro" id="IPR027619">
    <property type="entry name" value="C-S_lyase_PatB-like"/>
</dbReference>
<dbReference type="InterPro" id="IPR004839">
    <property type="entry name" value="Aminotransferase_I/II_large"/>
</dbReference>
<dbReference type="GO" id="GO:0047804">
    <property type="term" value="F:cysteine-S-conjugate beta-lyase activity"/>
    <property type="evidence" value="ECO:0007669"/>
    <property type="project" value="UniProtKB-EC"/>
</dbReference>
<dbReference type="RefSeq" id="WP_014557816.1">
    <property type="nucleotide sequence ID" value="NZ_JADEZV010000002.1"/>
</dbReference>
<evidence type="ECO:0000313" key="8">
    <source>
        <dbReference type="Proteomes" id="UP000652307"/>
    </source>
</evidence>
<evidence type="ECO:0000313" key="7">
    <source>
        <dbReference type="EMBL" id="MBE9391247.1"/>
    </source>
</evidence>
<keyword evidence="7" id="KW-0032">Aminotransferase</keyword>
<organism evidence="7 8">
    <name type="scientific">Fervidicoccus fontis</name>
    <dbReference type="NCBI Taxonomy" id="683846"/>
    <lineage>
        <taxon>Archaea</taxon>
        <taxon>Thermoproteota</taxon>
        <taxon>Thermoprotei</taxon>
        <taxon>Fervidicoccales</taxon>
        <taxon>Fervidicoccaceae</taxon>
        <taxon>Fervidicoccus</taxon>
    </lineage>
</organism>
<comment type="similarity">
    <text evidence="5">Belongs to the class-II pyridoxal-phosphate-dependent aminotransferase family. MalY/PatB cystathionine beta-lyase subfamily.</text>
</comment>
<sequence>MSNFDKIVERRGTGSEKWDFLSRTFGSDDLIPMWIADMDFQSPKPVIDAIIKRAEHGIFGYTDLTEEYYETVVNWFERRYKWSIKREWIVYTPGVIPAISTAIATFTNPGDKIIVQPPVYYPFFRSVESNGRRILANPLVLHDKRYEMNFRDLEEKAKDPRARMIILCNPHNPVGRVWRKEELERLGEIAIENNLIVVSDEIHSDIRYPGISFKNFASISEELADISITCTSPSKTFNLAGIKASNIIVPNRKMREMFRSSLEAMGISKPNVFAEEAVKAAYREGEGWLNDMLNYLKGNLDFLKRFVEENMPEVEVIEPEGTYLVWMDFRKVESDPKKLERLMRDIAKVALDEGYIFGSGGEGFERINIACPRSMLERALVQIADAVKRYKEGLVRFA</sequence>
<reference evidence="7" key="1">
    <citation type="submission" date="2020-10" db="EMBL/GenBank/DDBJ databases">
        <title>Fervidococcus fontis strain 3639Fd - the first crenarchaeon capable of growth on lipids.</title>
        <authorList>
            <person name="Kochetkova T.V."/>
            <person name="Elcheninov A.G."/>
            <person name="Toschakov S.V."/>
            <person name="Kublanov I.V."/>
        </authorList>
    </citation>
    <scope>NUCLEOTIDE SEQUENCE</scope>
    <source>
        <strain evidence="7">3639Fd</strain>
    </source>
</reference>
<keyword evidence="3" id="KW-0663">Pyridoxal phosphate</keyword>